<gene>
    <name evidence="2" type="ORF">CPLU01_04313</name>
</gene>
<evidence type="ECO:0000313" key="2">
    <source>
        <dbReference type="EMBL" id="KAF6835442.1"/>
    </source>
</evidence>
<sequence>MLSQRSRHPILETAPSLQGTPNPITSHRDESITFTAAVSNKTSAHAASSVGLDSPLIISSLPGWICSGAVGPQQGPWSVFRREPRRPGRHVHVDALSIVFRFGPQLPAIEAYRN</sequence>
<evidence type="ECO:0000313" key="3">
    <source>
        <dbReference type="Proteomes" id="UP000654918"/>
    </source>
</evidence>
<dbReference type="Proteomes" id="UP000654918">
    <property type="component" value="Unassembled WGS sequence"/>
</dbReference>
<name>A0A8H6NJ18_9PEZI</name>
<feature type="compositionally biased region" description="Polar residues" evidence="1">
    <location>
        <begin position="15"/>
        <end position="25"/>
    </location>
</feature>
<feature type="region of interest" description="Disordered" evidence="1">
    <location>
        <begin position="1"/>
        <end position="27"/>
    </location>
</feature>
<keyword evidence="3" id="KW-1185">Reference proteome</keyword>
<protein>
    <submittedName>
        <fullName evidence="2">Uncharacterized protein</fullName>
    </submittedName>
</protein>
<comment type="caution">
    <text evidence="2">The sequence shown here is derived from an EMBL/GenBank/DDBJ whole genome shotgun (WGS) entry which is preliminary data.</text>
</comment>
<accession>A0A8H6NJ18</accession>
<organism evidence="2 3">
    <name type="scientific">Colletotrichum plurivorum</name>
    <dbReference type="NCBI Taxonomy" id="2175906"/>
    <lineage>
        <taxon>Eukaryota</taxon>
        <taxon>Fungi</taxon>
        <taxon>Dikarya</taxon>
        <taxon>Ascomycota</taxon>
        <taxon>Pezizomycotina</taxon>
        <taxon>Sordariomycetes</taxon>
        <taxon>Hypocreomycetidae</taxon>
        <taxon>Glomerellales</taxon>
        <taxon>Glomerellaceae</taxon>
        <taxon>Colletotrichum</taxon>
        <taxon>Colletotrichum orchidearum species complex</taxon>
    </lineage>
</organism>
<proteinExistence type="predicted"/>
<reference evidence="2" key="1">
    <citation type="journal article" date="2020" name="Phytopathology">
        <title>Genome Sequence Resources of Colletotrichum truncatum, C. plurivorum, C. musicola, and C. sojae: Four Species Pathogenic to Soybean (Glycine max).</title>
        <authorList>
            <person name="Rogerio F."/>
            <person name="Boufleur T.R."/>
            <person name="Ciampi-Guillardi M."/>
            <person name="Sukno S.A."/>
            <person name="Thon M.R."/>
            <person name="Massola Junior N.S."/>
            <person name="Baroncelli R."/>
        </authorList>
    </citation>
    <scope>NUCLEOTIDE SEQUENCE</scope>
    <source>
        <strain evidence="2">LFN00145</strain>
    </source>
</reference>
<dbReference type="AlphaFoldDB" id="A0A8H6NJ18"/>
<evidence type="ECO:0000256" key="1">
    <source>
        <dbReference type="SAM" id="MobiDB-lite"/>
    </source>
</evidence>
<dbReference type="EMBL" id="WIGO01000040">
    <property type="protein sequence ID" value="KAF6835442.1"/>
    <property type="molecule type" value="Genomic_DNA"/>
</dbReference>